<evidence type="ECO:0000256" key="8">
    <source>
        <dbReference type="SAM" id="SignalP"/>
    </source>
</evidence>
<evidence type="ECO:0000256" key="3">
    <source>
        <dbReference type="ARBA" id="ARBA00022448"/>
    </source>
</evidence>
<proteinExistence type="inferred from homology"/>
<name>A0A8J3AVZ7_9BURK</name>
<accession>A0A8J3AVZ7</accession>
<keyword evidence="10" id="KW-1185">Reference proteome</keyword>
<comment type="similarity">
    <text evidence="2">Belongs to the outer membrane factor (OMF) (TC 1.B.17) family.</text>
</comment>
<dbReference type="InterPro" id="IPR051906">
    <property type="entry name" value="TolC-like"/>
</dbReference>
<dbReference type="PANTHER" id="PTHR30026">
    <property type="entry name" value="OUTER MEMBRANE PROTEIN TOLC"/>
    <property type="match status" value="1"/>
</dbReference>
<dbReference type="GO" id="GO:1990281">
    <property type="term" value="C:efflux pump complex"/>
    <property type="evidence" value="ECO:0007669"/>
    <property type="project" value="TreeGrafter"/>
</dbReference>
<feature type="chain" id="PRO_5035175499" evidence="8">
    <location>
        <begin position="22"/>
        <end position="439"/>
    </location>
</feature>
<evidence type="ECO:0000256" key="2">
    <source>
        <dbReference type="ARBA" id="ARBA00007613"/>
    </source>
</evidence>
<evidence type="ECO:0000256" key="5">
    <source>
        <dbReference type="ARBA" id="ARBA00022692"/>
    </source>
</evidence>
<dbReference type="InterPro" id="IPR010130">
    <property type="entry name" value="T1SS_OMP_TolC"/>
</dbReference>
<evidence type="ECO:0000256" key="4">
    <source>
        <dbReference type="ARBA" id="ARBA00022452"/>
    </source>
</evidence>
<gene>
    <name evidence="9" type="ORF">GCM10008066_23400</name>
</gene>
<evidence type="ECO:0000256" key="1">
    <source>
        <dbReference type="ARBA" id="ARBA00004442"/>
    </source>
</evidence>
<keyword evidence="3" id="KW-0813">Transport</keyword>
<dbReference type="InterPro" id="IPR003423">
    <property type="entry name" value="OMP_efflux"/>
</dbReference>
<organism evidence="9 10">
    <name type="scientific">Oxalicibacterium faecigallinarum</name>
    <dbReference type="NCBI Taxonomy" id="573741"/>
    <lineage>
        <taxon>Bacteria</taxon>
        <taxon>Pseudomonadati</taxon>
        <taxon>Pseudomonadota</taxon>
        <taxon>Betaproteobacteria</taxon>
        <taxon>Burkholderiales</taxon>
        <taxon>Oxalobacteraceae</taxon>
        <taxon>Oxalicibacterium</taxon>
    </lineage>
</organism>
<dbReference type="EMBL" id="BMDI01000002">
    <property type="protein sequence ID" value="GGI20312.1"/>
    <property type="molecule type" value="Genomic_DNA"/>
</dbReference>
<comment type="caution">
    <text evidence="9">The sequence shown here is derived from an EMBL/GenBank/DDBJ whole genome shotgun (WGS) entry which is preliminary data.</text>
</comment>
<protein>
    <submittedName>
        <fullName evidence="9">Outer membrane protein</fullName>
    </submittedName>
</protein>
<keyword evidence="6" id="KW-0472">Membrane</keyword>
<feature type="signal peptide" evidence="8">
    <location>
        <begin position="1"/>
        <end position="21"/>
    </location>
</feature>
<keyword evidence="4" id="KW-1134">Transmembrane beta strand</keyword>
<comment type="subcellular location">
    <subcellularLocation>
        <location evidence="1">Cell outer membrane</location>
    </subcellularLocation>
</comment>
<dbReference type="Proteomes" id="UP000642180">
    <property type="component" value="Unassembled WGS sequence"/>
</dbReference>
<keyword evidence="8" id="KW-0732">Signal</keyword>
<dbReference type="NCBIfam" id="TIGR01844">
    <property type="entry name" value="type_I_sec_TolC"/>
    <property type="match status" value="1"/>
</dbReference>
<dbReference type="PANTHER" id="PTHR30026:SF20">
    <property type="entry name" value="OUTER MEMBRANE PROTEIN TOLC"/>
    <property type="match status" value="1"/>
</dbReference>
<dbReference type="Pfam" id="PF02321">
    <property type="entry name" value="OEP"/>
    <property type="match status" value="2"/>
</dbReference>
<dbReference type="GO" id="GO:0015288">
    <property type="term" value="F:porin activity"/>
    <property type="evidence" value="ECO:0007669"/>
    <property type="project" value="TreeGrafter"/>
</dbReference>
<dbReference type="GO" id="GO:0015562">
    <property type="term" value="F:efflux transmembrane transporter activity"/>
    <property type="evidence" value="ECO:0007669"/>
    <property type="project" value="InterPro"/>
</dbReference>
<dbReference type="AlphaFoldDB" id="A0A8J3AVZ7"/>
<dbReference type="GO" id="GO:0009279">
    <property type="term" value="C:cell outer membrane"/>
    <property type="evidence" value="ECO:0007669"/>
    <property type="project" value="UniProtKB-SubCell"/>
</dbReference>
<evidence type="ECO:0000256" key="6">
    <source>
        <dbReference type="ARBA" id="ARBA00023136"/>
    </source>
</evidence>
<dbReference type="Gene3D" id="1.20.1600.10">
    <property type="entry name" value="Outer membrane efflux proteins (OEP)"/>
    <property type="match status" value="1"/>
</dbReference>
<keyword evidence="5" id="KW-0812">Transmembrane</keyword>
<keyword evidence="7" id="KW-0998">Cell outer membrane</keyword>
<evidence type="ECO:0000256" key="7">
    <source>
        <dbReference type="ARBA" id="ARBA00023237"/>
    </source>
</evidence>
<dbReference type="RefSeq" id="WP_188381527.1">
    <property type="nucleotide sequence ID" value="NZ_BMDI01000002.1"/>
</dbReference>
<evidence type="ECO:0000313" key="9">
    <source>
        <dbReference type="EMBL" id="GGI20312.1"/>
    </source>
</evidence>
<reference evidence="10" key="1">
    <citation type="journal article" date="2019" name="Int. J. Syst. Evol. Microbiol.">
        <title>The Global Catalogue of Microorganisms (GCM) 10K type strain sequencing project: providing services to taxonomists for standard genome sequencing and annotation.</title>
        <authorList>
            <consortium name="The Broad Institute Genomics Platform"/>
            <consortium name="The Broad Institute Genome Sequencing Center for Infectious Disease"/>
            <person name="Wu L."/>
            <person name="Ma J."/>
        </authorList>
    </citation>
    <scope>NUCLEOTIDE SEQUENCE [LARGE SCALE GENOMIC DNA]</scope>
    <source>
        <strain evidence="10">CCM 2767</strain>
    </source>
</reference>
<evidence type="ECO:0000313" key="10">
    <source>
        <dbReference type="Proteomes" id="UP000642180"/>
    </source>
</evidence>
<dbReference type="SUPFAM" id="SSF56954">
    <property type="entry name" value="Outer membrane efflux proteins (OEP)"/>
    <property type="match status" value="1"/>
</dbReference>
<sequence length="439" mass="47591">MRVLRFSAVLLALAASLPASATDLLQAYRDALANDAIYASARSAAAAGRELSVQGRANLLPLIGLSGNHQQIRRQSTPEYTARGYTLSLAQPLIDTAAWQTYEQSKLQVAASETTFAVAAQDLILRVAQAYFDVLAAQDTLTSLQAQKNAIDEQLAFAKRNFEVGNATITDTHEAQARYDLATAQELAAQSDLEIKREALAQLTGQSATALAVLRKNAQLQPPQPAQMSPWVSNAEQHNFDVMAKQLMLEIAQRDITRNRAGHYPTVDLVATHTDTTQRNNVIGQSTATGQTNAVGLQWQIPLFSGFAVTSQVRQAIALEDKARADLESSRRVAAQAARQAYVGVTSGLAQVKALEAAEISSRSSLESNRIGYRVGVRINIDVLNAQQQLYVTQRDLAQARYNTLLNSLRLKSAAGMLQEEDLIQINTLLVPPATSPQS</sequence>